<feature type="transmembrane region" description="Helical" evidence="1">
    <location>
        <begin position="77"/>
        <end position="95"/>
    </location>
</feature>
<evidence type="ECO:0000313" key="2">
    <source>
        <dbReference type="EMBL" id="KRN89979.1"/>
    </source>
</evidence>
<dbReference type="STRING" id="1122146.IV53_GL001097"/>
<feature type="transmembrane region" description="Helical" evidence="1">
    <location>
        <begin position="127"/>
        <end position="144"/>
    </location>
</feature>
<gene>
    <name evidence="2" type="ORF">IV53_GL001097</name>
</gene>
<keyword evidence="1" id="KW-0472">Membrane</keyword>
<reference evidence="2 3" key="1">
    <citation type="journal article" date="2015" name="Genome Announc.">
        <title>Expanding the biotechnology potential of lactobacilli through comparative genomics of 213 strains and associated genera.</title>
        <authorList>
            <person name="Sun Z."/>
            <person name="Harris H.M."/>
            <person name="McCann A."/>
            <person name="Guo C."/>
            <person name="Argimon S."/>
            <person name="Zhang W."/>
            <person name="Yang X."/>
            <person name="Jeffery I.B."/>
            <person name="Cooney J.C."/>
            <person name="Kagawa T.F."/>
            <person name="Liu W."/>
            <person name="Song Y."/>
            <person name="Salvetti E."/>
            <person name="Wrobel A."/>
            <person name="Rasinkangas P."/>
            <person name="Parkhill J."/>
            <person name="Rea M.C."/>
            <person name="O'Sullivan O."/>
            <person name="Ritari J."/>
            <person name="Douillard F.P."/>
            <person name="Paul Ross R."/>
            <person name="Yang R."/>
            <person name="Briner A.E."/>
            <person name="Felis G.E."/>
            <person name="de Vos W.M."/>
            <person name="Barrangou R."/>
            <person name="Klaenhammer T.R."/>
            <person name="Caufield P.W."/>
            <person name="Cui Y."/>
            <person name="Zhang H."/>
            <person name="O'Toole P.W."/>
        </authorList>
    </citation>
    <scope>NUCLEOTIDE SEQUENCE [LARGE SCALE GENOMIC DNA]</scope>
    <source>
        <strain evidence="2 3">DSM 22408</strain>
    </source>
</reference>
<keyword evidence="1" id="KW-0812">Transmembrane</keyword>
<proteinExistence type="predicted"/>
<organism evidence="2 3">
    <name type="scientific">Ligilactobacillus ceti DSM 22408</name>
    <dbReference type="NCBI Taxonomy" id="1122146"/>
    <lineage>
        <taxon>Bacteria</taxon>
        <taxon>Bacillati</taxon>
        <taxon>Bacillota</taxon>
        <taxon>Bacilli</taxon>
        <taxon>Lactobacillales</taxon>
        <taxon>Lactobacillaceae</taxon>
        <taxon>Ligilactobacillus</taxon>
    </lineage>
</organism>
<dbReference type="Proteomes" id="UP000051500">
    <property type="component" value="Unassembled WGS sequence"/>
</dbReference>
<sequence length="260" mass="31494">MSYRRLYMHKKEVTLHDVLQQSEYIHSIENNTKKQLTVEQESSDFRNDIVKVTKAKQVVIEPVDEKLNHYQYGMNRLYFWVYSIVFLITIYLYIISYDIVGKVQHVNNKSYYYINNRVVEMFKVNDMLLVSGMILVVFLIYIIIQSKKRKIKWLTWQNINLVISMFLIFDVSRLYLDAIDTYSTIEVIVRAAMQDYYDKQWKYKLIELIESDQYRELVHSFYGECTIVIILLLLLQVSMMGYYVYEIFKYKRKVKKITER</sequence>
<feature type="transmembrane region" description="Helical" evidence="1">
    <location>
        <begin position="221"/>
        <end position="245"/>
    </location>
</feature>
<evidence type="ECO:0000313" key="3">
    <source>
        <dbReference type="Proteomes" id="UP000051500"/>
    </source>
</evidence>
<comment type="caution">
    <text evidence="2">The sequence shown here is derived from an EMBL/GenBank/DDBJ whole genome shotgun (WGS) entry which is preliminary data.</text>
</comment>
<evidence type="ECO:0000256" key="1">
    <source>
        <dbReference type="SAM" id="Phobius"/>
    </source>
</evidence>
<accession>A0A0R2KKW7</accession>
<dbReference type="PATRIC" id="fig|1122146.4.peg.1134"/>
<feature type="transmembrane region" description="Helical" evidence="1">
    <location>
        <begin position="156"/>
        <end position="176"/>
    </location>
</feature>
<keyword evidence="3" id="KW-1185">Reference proteome</keyword>
<protein>
    <submittedName>
        <fullName evidence="2">Uncharacterized protein</fullName>
    </submittedName>
</protein>
<name>A0A0R2KKW7_9LACO</name>
<keyword evidence="1" id="KW-1133">Transmembrane helix</keyword>
<dbReference type="EMBL" id="JQBZ01000007">
    <property type="protein sequence ID" value="KRN89979.1"/>
    <property type="molecule type" value="Genomic_DNA"/>
</dbReference>
<dbReference type="AlphaFoldDB" id="A0A0R2KKW7"/>